<dbReference type="GO" id="GO:0016747">
    <property type="term" value="F:acyltransferase activity, transferring groups other than amino-acyl groups"/>
    <property type="evidence" value="ECO:0007669"/>
    <property type="project" value="InterPro"/>
</dbReference>
<reference evidence="3 4" key="1">
    <citation type="submission" date="2018-11" db="EMBL/GenBank/DDBJ databases">
        <title>Complete genome sequence of Nocardioides baekrokdamisoli strain KCTC 39748.</title>
        <authorList>
            <person name="Kang S.W."/>
            <person name="Lee K.C."/>
            <person name="Kim K.K."/>
            <person name="Kim J.S."/>
            <person name="Kim D.S."/>
            <person name="Ko S.H."/>
            <person name="Yang S.H."/>
            <person name="Shin Y.K."/>
            <person name="Lee J.S."/>
        </authorList>
    </citation>
    <scope>NUCLEOTIDE SEQUENCE [LARGE SCALE GENOMIC DNA]</scope>
    <source>
        <strain evidence="3 4">KCTC 39748</strain>
    </source>
</reference>
<dbReference type="KEGG" id="nbe:Back2_01960"/>
<dbReference type="PANTHER" id="PTHR23028">
    <property type="entry name" value="ACETYLTRANSFERASE"/>
    <property type="match status" value="1"/>
</dbReference>
<dbReference type="Proteomes" id="UP000271573">
    <property type="component" value="Chromosome"/>
</dbReference>
<evidence type="ECO:0000259" key="2">
    <source>
        <dbReference type="Pfam" id="PF01757"/>
    </source>
</evidence>
<feature type="domain" description="Acyltransferase 3" evidence="2">
    <location>
        <begin position="1"/>
        <end position="300"/>
    </location>
</feature>
<feature type="transmembrane region" description="Helical" evidence="1">
    <location>
        <begin position="198"/>
        <end position="219"/>
    </location>
</feature>
<protein>
    <submittedName>
        <fullName evidence="3">LPS biosynthesis protein</fullName>
    </submittedName>
</protein>
<feature type="transmembrane region" description="Helical" evidence="1">
    <location>
        <begin position="168"/>
        <end position="186"/>
    </location>
</feature>
<feature type="transmembrane region" description="Helical" evidence="1">
    <location>
        <begin position="137"/>
        <end position="156"/>
    </location>
</feature>
<organism evidence="3 4">
    <name type="scientific">Nocardioides baekrokdamisoli</name>
    <dbReference type="NCBI Taxonomy" id="1804624"/>
    <lineage>
        <taxon>Bacteria</taxon>
        <taxon>Bacillati</taxon>
        <taxon>Actinomycetota</taxon>
        <taxon>Actinomycetes</taxon>
        <taxon>Propionibacteriales</taxon>
        <taxon>Nocardioidaceae</taxon>
        <taxon>Nocardioides</taxon>
    </lineage>
</organism>
<name>A0A3G9IYY0_9ACTN</name>
<dbReference type="PANTHER" id="PTHR23028:SF53">
    <property type="entry name" value="ACYL_TRANSF_3 DOMAIN-CONTAINING PROTEIN"/>
    <property type="match status" value="1"/>
</dbReference>
<evidence type="ECO:0000256" key="1">
    <source>
        <dbReference type="SAM" id="Phobius"/>
    </source>
</evidence>
<keyword evidence="1" id="KW-0812">Transmembrane</keyword>
<dbReference type="InterPro" id="IPR050879">
    <property type="entry name" value="Acyltransferase_3"/>
</dbReference>
<dbReference type="Pfam" id="PF01757">
    <property type="entry name" value="Acyl_transf_3"/>
    <property type="match status" value="1"/>
</dbReference>
<dbReference type="GO" id="GO:0000271">
    <property type="term" value="P:polysaccharide biosynthetic process"/>
    <property type="evidence" value="ECO:0007669"/>
    <property type="project" value="TreeGrafter"/>
</dbReference>
<keyword evidence="4" id="KW-1185">Reference proteome</keyword>
<keyword evidence="1" id="KW-0472">Membrane</keyword>
<keyword evidence="1" id="KW-1133">Transmembrane helix</keyword>
<feature type="transmembrane region" description="Helical" evidence="1">
    <location>
        <begin position="57"/>
        <end position="78"/>
    </location>
</feature>
<dbReference type="GO" id="GO:0016020">
    <property type="term" value="C:membrane"/>
    <property type="evidence" value="ECO:0007669"/>
    <property type="project" value="TreeGrafter"/>
</dbReference>
<gene>
    <name evidence="3" type="ORF">Back2_01960</name>
</gene>
<dbReference type="EMBL" id="AP019307">
    <property type="protein sequence ID" value="BBH15909.1"/>
    <property type="molecule type" value="Genomic_DNA"/>
</dbReference>
<accession>A0A3G9IYY0</accession>
<sequence>MVVLFHVYVHTTGSVHAAIGPISRAGFVGVLFFFVLSGYLLTWGARRGVWDFYRRRFARIYPAFIASLIFGTGVLFVLGRQPGITSLLNLVLLQSWSPHQLSVNVINEPGWSLSAEAFFYALFPAAIVWVRRGSRRTLVAASMLSWVAVAVAGYLGHWSLLDDQTQEFLGRLPLLLGGAFLVGMIAARAQHEGWAPKISLRAAVASAGALYLLCCWEPMAPSANLILLPALVAVVIAAAQADLNGARSIWRTPTMLKLGAESYCLYLFHWPVLDLLARRPLALPSIWVAVLVLPIAMSLAHLVHRTVEQPAERWLRPGHDLSAADVG</sequence>
<dbReference type="InterPro" id="IPR002656">
    <property type="entry name" value="Acyl_transf_3_dom"/>
</dbReference>
<evidence type="ECO:0000313" key="4">
    <source>
        <dbReference type="Proteomes" id="UP000271573"/>
    </source>
</evidence>
<feature type="transmembrane region" description="Helical" evidence="1">
    <location>
        <begin position="111"/>
        <end position="130"/>
    </location>
</feature>
<feature type="transmembrane region" description="Helical" evidence="1">
    <location>
        <begin position="27"/>
        <end position="45"/>
    </location>
</feature>
<proteinExistence type="predicted"/>
<evidence type="ECO:0000313" key="3">
    <source>
        <dbReference type="EMBL" id="BBH15909.1"/>
    </source>
</evidence>
<feature type="transmembrane region" description="Helical" evidence="1">
    <location>
        <begin position="285"/>
        <end position="303"/>
    </location>
</feature>
<dbReference type="AlphaFoldDB" id="A0A3G9IYY0"/>